<evidence type="ECO:0000313" key="4">
    <source>
        <dbReference type="WBParaSite" id="SCUD_0000369401-mRNA-1"/>
    </source>
</evidence>
<accession>A0A183JLW3</accession>
<proteinExistence type="predicted"/>
<dbReference type="AlphaFoldDB" id="A0A183JLW3"/>
<gene>
    <name evidence="2" type="ORF">SCUD_LOCUS3693</name>
</gene>
<dbReference type="STRING" id="6186.A0A183JLW3"/>
<reference evidence="4" key="1">
    <citation type="submission" date="2016-06" db="UniProtKB">
        <authorList>
            <consortium name="WormBaseParasite"/>
        </authorList>
    </citation>
    <scope>IDENTIFICATION</scope>
</reference>
<evidence type="ECO:0000313" key="2">
    <source>
        <dbReference type="EMBL" id="VDO83809.1"/>
    </source>
</evidence>
<dbReference type="Proteomes" id="UP000279833">
    <property type="component" value="Unassembled WGS sequence"/>
</dbReference>
<sequence length="291" mass="33160">MADGIRDSPPGHLDLAVINRGQKIIDELKNSDFPSKYAISSRLNDPLFVKDFEVDFHVLLSLGGNFESDVSSFLSAARIALGWDYVCDHRAQIPLLHLRVKPHDALYLKSVFVKSFGLSIPLLVTDDKPLEFLVNTDTSVVCKFSDSRIYTLLQKLSETFLENLKKADVNVCVVSNPGKLNYPFTLVSGINNAEENSVLIQLIEMHLSNHYIINEFDQSVNNQLKFCLYSHDPRLRDPSYEVRSLFLSFLCTYIKIESFTLLGLLSNFFTSNIFLWVVILLVRNEIYQQLD</sequence>
<dbReference type="EMBL" id="UZAK01004338">
    <property type="protein sequence ID" value="VDO83809.1"/>
    <property type="molecule type" value="Genomic_DNA"/>
</dbReference>
<evidence type="ECO:0000256" key="1">
    <source>
        <dbReference type="SAM" id="Phobius"/>
    </source>
</evidence>
<keyword evidence="1" id="KW-1133">Transmembrane helix</keyword>
<evidence type="ECO:0000313" key="3">
    <source>
        <dbReference type="Proteomes" id="UP000279833"/>
    </source>
</evidence>
<reference evidence="2 3" key="2">
    <citation type="submission" date="2018-11" db="EMBL/GenBank/DDBJ databases">
        <authorList>
            <consortium name="Pathogen Informatics"/>
        </authorList>
    </citation>
    <scope>NUCLEOTIDE SEQUENCE [LARGE SCALE GENOMIC DNA]</scope>
    <source>
        <strain evidence="2">Dakar</strain>
        <strain evidence="3">Dakar, Senegal</strain>
    </source>
</reference>
<feature type="transmembrane region" description="Helical" evidence="1">
    <location>
        <begin position="259"/>
        <end position="282"/>
    </location>
</feature>
<dbReference type="WBParaSite" id="SCUD_0000369401-mRNA-1">
    <property type="protein sequence ID" value="SCUD_0000369401-mRNA-1"/>
    <property type="gene ID" value="SCUD_0000369401"/>
</dbReference>
<keyword evidence="1" id="KW-0472">Membrane</keyword>
<keyword evidence="3" id="KW-1185">Reference proteome</keyword>
<organism evidence="4">
    <name type="scientific">Schistosoma curassoni</name>
    <dbReference type="NCBI Taxonomy" id="6186"/>
    <lineage>
        <taxon>Eukaryota</taxon>
        <taxon>Metazoa</taxon>
        <taxon>Spiralia</taxon>
        <taxon>Lophotrochozoa</taxon>
        <taxon>Platyhelminthes</taxon>
        <taxon>Trematoda</taxon>
        <taxon>Digenea</taxon>
        <taxon>Strigeidida</taxon>
        <taxon>Schistosomatoidea</taxon>
        <taxon>Schistosomatidae</taxon>
        <taxon>Schistosoma</taxon>
    </lineage>
</organism>
<protein>
    <submittedName>
        <fullName evidence="4">Inositol-1,3,4-trisphosphate 5/6-kinase</fullName>
    </submittedName>
</protein>
<keyword evidence="1" id="KW-0812">Transmembrane</keyword>
<name>A0A183JLW3_9TREM</name>